<keyword evidence="4" id="KW-0804">Transcription</keyword>
<organism evidence="8 9">
    <name type="scientific">Kingdonia uniflora</name>
    <dbReference type="NCBI Taxonomy" id="39325"/>
    <lineage>
        <taxon>Eukaryota</taxon>
        <taxon>Viridiplantae</taxon>
        <taxon>Streptophyta</taxon>
        <taxon>Embryophyta</taxon>
        <taxon>Tracheophyta</taxon>
        <taxon>Spermatophyta</taxon>
        <taxon>Magnoliopsida</taxon>
        <taxon>Ranunculales</taxon>
        <taxon>Circaeasteraceae</taxon>
        <taxon>Kingdonia</taxon>
    </lineage>
</organism>
<feature type="compositionally biased region" description="Low complexity" evidence="6">
    <location>
        <begin position="8"/>
        <end position="23"/>
    </location>
</feature>
<dbReference type="InterPro" id="IPR044837">
    <property type="entry name" value="REM16-like"/>
</dbReference>
<dbReference type="PANTHER" id="PTHR31391">
    <property type="entry name" value="B3 DOMAIN-CONTAINING PROTEIN OS11G0197600-RELATED"/>
    <property type="match status" value="1"/>
</dbReference>
<name>A0A7J7MJD5_9MAGN</name>
<dbReference type="CDD" id="cd10017">
    <property type="entry name" value="B3_DNA"/>
    <property type="match status" value="1"/>
</dbReference>
<keyword evidence="9" id="KW-1185">Reference proteome</keyword>
<dbReference type="SUPFAM" id="SSF101936">
    <property type="entry name" value="DNA-binding pseudobarrel domain"/>
    <property type="match status" value="1"/>
</dbReference>
<protein>
    <recommendedName>
        <fullName evidence="7">TF-B3 domain-containing protein</fullName>
    </recommendedName>
</protein>
<dbReference type="Proteomes" id="UP000541444">
    <property type="component" value="Unassembled WGS sequence"/>
</dbReference>
<dbReference type="GO" id="GO:0003677">
    <property type="term" value="F:DNA binding"/>
    <property type="evidence" value="ECO:0007669"/>
    <property type="project" value="UniProtKB-KW"/>
</dbReference>
<dbReference type="EMBL" id="JACGCM010001448">
    <property type="protein sequence ID" value="KAF6154894.1"/>
    <property type="molecule type" value="Genomic_DNA"/>
</dbReference>
<accession>A0A7J7MJD5</accession>
<dbReference type="AlphaFoldDB" id="A0A7J7MJD5"/>
<reference evidence="8 9" key="1">
    <citation type="journal article" date="2020" name="IScience">
        <title>Genome Sequencing of the Endangered Kingdonia uniflora (Circaeasteraceae, Ranunculales) Reveals Potential Mechanisms of Evolutionary Specialization.</title>
        <authorList>
            <person name="Sun Y."/>
            <person name="Deng T."/>
            <person name="Zhang A."/>
            <person name="Moore M.J."/>
            <person name="Landis J.B."/>
            <person name="Lin N."/>
            <person name="Zhang H."/>
            <person name="Zhang X."/>
            <person name="Huang J."/>
            <person name="Zhang X."/>
            <person name="Sun H."/>
            <person name="Wang H."/>
        </authorList>
    </citation>
    <scope>NUCLEOTIDE SEQUENCE [LARGE SCALE GENOMIC DNA]</scope>
    <source>
        <strain evidence="8">TB1705</strain>
        <tissue evidence="8">Leaf</tissue>
    </source>
</reference>
<evidence type="ECO:0000259" key="7">
    <source>
        <dbReference type="PROSITE" id="PS50863"/>
    </source>
</evidence>
<dbReference type="OrthoDB" id="1909330at2759"/>
<keyword evidence="2" id="KW-0805">Transcription regulation</keyword>
<dbReference type="InterPro" id="IPR015300">
    <property type="entry name" value="DNA-bd_pseudobarrel_sf"/>
</dbReference>
<dbReference type="Pfam" id="PF02362">
    <property type="entry name" value="B3"/>
    <property type="match status" value="1"/>
</dbReference>
<evidence type="ECO:0000256" key="4">
    <source>
        <dbReference type="ARBA" id="ARBA00023163"/>
    </source>
</evidence>
<keyword evidence="5" id="KW-0539">Nucleus</keyword>
<keyword evidence="3" id="KW-0238">DNA-binding</keyword>
<feature type="domain" description="TF-B3" evidence="7">
    <location>
        <begin position="58"/>
        <end position="150"/>
    </location>
</feature>
<dbReference type="Gene3D" id="2.40.330.10">
    <property type="entry name" value="DNA-binding pseudobarrel domain"/>
    <property type="match status" value="1"/>
</dbReference>
<dbReference type="PANTHER" id="PTHR31391:SF101">
    <property type="entry name" value="B3 DOMAIN-CONTAINING PROTEIN OS01G0234100"/>
    <property type="match status" value="1"/>
</dbReference>
<dbReference type="GO" id="GO:0005634">
    <property type="term" value="C:nucleus"/>
    <property type="evidence" value="ECO:0007669"/>
    <property type="project" value="UniProtKB-SubCell"/>
</dbReference>
<comment type="subcellular location">
    <subcellularLocation>
        <location evidence="1">Nucleus</location>
    </subcellularLocation>
</comment>
<proteinExistence type="predicted"/>
<evidence type="ECO:0000256" key="1">
    <source>
        <dbReference type="ARBA" id="ARBA00004123"/>
    </source>
</evidence>
<evidence type="ECO:0000256" key="2">
    <source>
        <dbReference type="ARBA" id="ARBA00023015"/>
    </source>
</evidence>
<dbReference type="InterPro" id="IPR003340">
    <property type="entry name" value="B3_DNA-bd"/>
</dbReference>
<gene>
    <name evidence="8" type="ORF">GIB67_018331</name>
</gene>
<evidence type="ECO:0000256" key="5">
    <source>
        <dbReference type="ARBA" id="ARBA00023242"/>
    </source>
</evidence>
<evidence type="ECO:0000256" key="6">
    <source>
        <dbReference type="SAM" id="MobiDB-lite"/>
    </source>
</evidence>
<feature type="region of interest" description="Disordered" evidence="6">
    <location>
        <begin position="1"/>
        <end position="29"/>
    </location>
</feature>
<dbReference type="PROSITE" id="PS50863">
    <property type="entry name" value="B3"/>
    <property type="match status" value="1"/>
</dbReference>
<sequence>MMVSTQFTTHSRPSSSTSPNPTSKVVVDDAKKPVSAEICARERAEEIQRNLDPAHPSFVKSMVRSNVDSNFILGIPVEFCNLYLPKHNTTITLRDEDKEAFTTTFIFEHKGYLSAGWRGFSTCHKLVEGDSLIFELVMASTFQVYIIRAYTSSGGLWGLGLQSLDDHAKQSESWKRPNPCEKAEQRPKKTIRLSVLQRCNTNIGARQGEKSEKTSDNVPKVNLERPDFDVAIKGLKKKSELSEHTWSKYYELCRSQNTSLHEDLLKQHYNGKLVEGVIIEMVNTADAIEACKPSTTKDEFTTWDEKLKAFELLGMNVGFLRAKLQRLMNFDFEKERELYLKRRREAKVGHARMKRMTC</sequence>
<comment type="caution">
    <text evidence="8">The sequence shown here is derived from an EMBL/GenBank/DDBJ whole genome shotgun (WGS) entry which is preliminary data.</text>
</comment>
<evidence type="ECO:0000313" key="8">
    <source>
        <dbReference type="EMBL" id="KAF6154894.1"/>
    </source>
</evidence>
<evidence type="ECO:0000256" key="3">
    <source>
        <dbReference type="ARBA" id="ARBA00023125"/>
    </source>
</evidence>
<dbReference type="SMART" id="SM01019">
    <property type="entry name" value="B3"/>
    <property type="match status" value="1"/>
</dbReference>
<evidence type="ECO:0000313" key="9">
    <source>
        <dbReference type="Proteomes" id="UP000541444"/>
    </source>
</evidence>